<dbReference type="SUPFAM" id="SSF53098">
    <property type="entry name" value="Ribonuclease H-like"/>
    <property type="match status" value="1"/>
</dbReference>
<reference evidence="6" key="1">
    <citation type="submission" date="2016-10" db="EMBL/GenBank/DDBJ databases">
        <title>Sequence of Gallionella enrichment culture.</title>
        <authorList>
            <person name="Poehlein A."/>
            <person name="Muehling M."/>
            <person name="Daniel R."/>
        </authorList>
    </citation>
    <scope>NUCLEOTIDE SEQUENCE</scope>
</reference>
<dbReference type="InterPro" id="IPR005227">
    <property type="entry name" value="YqgF"/>
</dbReference>
<protein>
    <submittedName>
        <fullName evidence="6">Putative holliday junction resolvase</fullName>
        <ecNumber evidence="6">3.1.-.-</ecNumber>
    </submittedName>
</protein>
<comment type="caution">
    <text evidence="6">The sequence shown here is derived from an EMBL/GenBank/DDBJ whole genome shotgun (WGS) entry which is preliminary data.</text>
</comment>
<dbReference type="EMBL" id="MLJW01000840">
    <property type="protein sequence ID" value="OIQ82126.1"/>
    <property type="molecule type" value="Genomic_DNA"/>
</dbReference>
<evidence type="ECO:0000256" key="3">
    <source>
        <dbReference type="ARBA" id="ARBA00022722"/>
    </source>
</evidence>
<dbReference type="GO" id="GO:0005829">
    <property type="term" value="C:cytosol"/>
    <property type="evidence" value="ECO:0007669"/>
    <property type="project" value="TreeGrafter"/>
</dbReference>
<dbReference type="NCBIfam" id="TIGR00250">
    <property type="entry name" value="RNAse_H_YqgF"/>
    <property type="match status" value="1"/>
</dbReference>
<dbReference type="Gene3D" id="3.30.420.140">
    <property type="entry name" value="YqgF/RNase H-like domain"/>
    <property type="match status" value="1"/>
</dbReference>
<dbReference type="GO" id="GO:0016787">
    <property type="term" value="F:hydrolase activity"/>
    <property type="evidence" value="ECO:0007669"/>
    <property type="project" value="UniProtKB-KW"/>
</dbReference>
<keyword evidence="2" id="KW-0690">Ribosome biogenesis</keyword>
<dbReference type="PANTHER" id="PTHR33317">
    <property type="entry name" value="POLYNUCLEOTIDYL TRANSFERASE, RIBONUCLEASE H-LIKE SUPERFAMILY PROTEIN"/>
    <property type="match status" value="1"/>
</dbReference>
<evidence type="ECO:0000256" key="4">
    <source>
        <dbReference type="ARBA" id="ARBA00022801"/>
    </source>
</evidence>
<feature type="domain" description="YqgF/RNase H-like" evidence="5">
    <location>
        <begin position="21"/>
        <end position="121"/>
    </location>
</feature>
<dbReference type="CDD" id="cd16964">
    <property type="entry name" value="YqgF"/>
    <property type="match status" value="1"/>
</dbReference>
<dbReference type="GO" id="GO:0004518">
    <property type="term" value="F:nuclease activity"/>
    <property type="evidence" value="ECO:0007669"/>
    <property type="project" value="UniProtKB-KW"/>
</dbReference>
<accession>A0A1J5QF04</accession>
<keyword evidence="1" id="KW-0963">Cytoplasm</keyword>
<dbReference type="EC" id="3.1.-.-" evidence="6"/>
<dbReference type="Pfam" id="PF03652">
    <property type="entry name" value="RuvX"/>
    <property type="match status" value="1"/>
</dbReference>
<dbReference type="AlphaFoldDB" id="A0A1J5QF04"/>
<sequence>MPEIQASHATGRHGAGQPPIGVVMGFDFGEKLIGVAIGNTLTASARALQSVRAERREAKFEAIARLIAQWEPVQLVVGLPLSREGKEQLRSTQARRFANQLHGRFKLPVALVDERYTSRAAEDAGAADVDAESARLILEQYLHTHH</sequence>
<evidence type="ECO:0000256" key="1">
    <source>
        <dbReference type="ARBA" id="ARBA00022490"/>
    </source>
</evidence>
<evidence type="ECO:0000256" key="2">
    <source>
        <dbReference type="ARBA" id="ARBA00022517"/>
    </source>
</evidence>
<dbReference type="PANTHER" id="PTHR33317:SF4">
    <property type="entry name" value="POLYNUCLEOTIDYL TRANSFERASE, RIBONUCLEASE H-LIKE SUPERFAMILY PROTEIN"/>
    <property type="match status" value="1"/>
</dbReference>
<dbReference type="GO" id="GO:0000967">
    <property type="term" value="P:rRNA 5'-end processing"/>
    <property type="evidence" value="ECO:0007669"/>
    <property type="project" value="TreeGrafter"/>
</dbReference>
<dbReference type="HAMAP" id="MF_00651">
    <property type="entry name" value="Nuclease_YqgF"/>
    <property type="match status" value="1"/>
</dbReference>
<keyword evidence="4 6" id="KW-0378">Hydrolase</keyword>
<dbReference type="SMART" id="SM00732">
    <property type="entry name" value="YqgFc"/>
    <property type="match status" value="1"/>
</dbReference>
<proteinExistence type="inferred from homology"/>
<keyword evidence="3" id="KW-0540">Nuclease</keyword>
<dbReference type="InterPro" id="IPR006641">
    <property type="entry name" value="YqgF/RNaseH-like_dom"/>
</dbReference>
<evidence type="ECO:0000259" key="5">
    <source>
        <dbReference type="SMART" id="SM00732"/>
    </source>
</evidence>
<evidence type="ECO:0000313" key="6">
    <source>
        <dbReference type="EMBL" id="OIQ82126.1"/>
    </source>
</evidence>
<organism evidence="6">
    <name type="scientific">mine drainage metagenome</name>
    <dbReference type="NCBI Taxonomy" id="410659"/>
    <lineage>
        <taxon>unclassified sequences</taxon>
        <taxon>metagenomes</taxon>
        <taxon>ecological metagenomes</taxon>
    </lineage>
</organism>
<gene>
    <name evidence="6" type="primary">yqgF_7</name>
    <name evidence="6" type="ORF">GALL_360850</name>
</gene>
<dbReference type="InterPro" id="IPR037027">
    <property type="entry name" value="YqgF/RNaseH-like_dom_sf"/>
</dbReference>
<dbReference type="InterPro" id="IPR012337">
    <property type="entry name" value="RNaseH-like_sf"/>
</dbReference>
<name>A0A1J5QF04_9ZZZZ</name>